<dbReference type="GO" id="GO:0035725">
    <property type="term" value="P:sodium ion transmembrane transport"/>
    <property type="evidence" value="ECO:0007669"/>
    <property type="project" value="TreeGrafter"/>
</dbReference>
<keyword evidence="8" id="KW-0479">Metal-binding</keyword>
<evidence type="ECO:0000256" key="6">
    <source>
        <dbReference type="ARBA" id="ARBA00023136"/>
    </source>
</evidence>
<dbReference type="Pfam" id="PF00209">
    <property type="entry name" value="SNF"/>
    <property type="match status" value="3"/>
</dbReference>
<feature type="transmembrane region" description="Helical" evidence="11">
    <location>
        <begin position="624"/>
        <end position="646"/>
    </location>
</feature>
<feature type="transmembrane region" description="Helical" evidence="11">
    <location>
        <begin position="1389"/>
        <end position="1421"/>
    </location>
</feature>
<feature type="transmembrane region" description="Helical" evidence="11">
    <location>
        <begin position="745"/>
        <end position="766"/>
    </location>
</feature>
<organism evidence="12 13">
    <name type="scientific">Gambusia affinis</name>
    <name type="common">Western mosquitofish</name>
    <name type="synonym">Heterandria affinis</name>
    <dbReference type="NCBI Taxonomy" id="33528"/>
    <lineage>
        <taxon>Eukaryota</taxon>
        <taxon>Metazoa</taxon>
        <taxon>Chordata</taxon>
        <taxon>Craniata</taxon>
        <taxon>Vertebrata</taxon>
        <taxon>Euteleostomi</taxon>
        <taxon>Actinopterygii</taxon>
        <taxon>Neopterygii</taxon>
        <taxon>Teleostei</taxon>
        <taxon>Neoteleostei</taxon>
        <taxon>Acanthomorphata</taxon>
        <taxon>Ovalentaria</taxon>
        <taxon>Atherinomorphae</taxon>
        <taxon>Cyprinodontiformes</taxon>
        <taxon>Poeciliidae</taxon>
        <taxon>Poeciliinae</taxon>
        <taxon>Gambusia</taxon>
    </lineage>
</organism>
<feature type="transmembrane region" description="Helical" evidence="11">
    <location>
        <begin position="1273"/>
        <end position="1298"/>
    </location>
</feature>
<feature type="transmembrane region" description="Helical" evidence="11">
    <location>
        <begin position="1726"/>
        <end position="1748"/>
    </location>
</feature>
<feature type="transmembrane region" description="Helical" evidence="11">
    <location>
        <begin position="715"/>
        <end position="733"/>
    </location>
</feature>
<dbReference type="Proteomes" id="UP000250572">
    <property type="component" value="Unassembled WGS sequence"/>
</dbReference>
<feature type="binding site" evidence="8">
    <location>
        <position position="721"/>
    </location>
    <ligand>
        <name>Na(+)</name>
        <dbReference type="ChEBI" id="CHEBI:29101"/>
        <label>1</label>
    </ligand>
</feature>
<feature type="compositionally biased region" description="Polar residues" evidence="10">
    <location>
        <begin position="1"/>
        <end position="18"/>
    </location>
</feature>
<evidence type="ECO:0000256" key="7">
    <source>
        <dbReference type="ARBA" id="ARBA00023180"/>
    </source>
</evidence>
<dbReference type="PRINTS" id="PR01206">
    <property type="entry name" value="ORPHTRNSPORT"/>
</dbReference>
<evidence type="ECO:0000256" key="2">
    <source>
        <dbReference type="ARBA" id="ARBA00022448"/>
    </source>
</evidence>
<feature type="transmembrane region" description="Helical" evidence="11">
    <location>
        <begin position="1547"/>
        <end position="1569"/>
    </location>
</feature>
<dbReference type="SUPFAM" id="SSF161070">
    <property type="entry name" value="SNF-like"/>
    <property type="match status" value="3"/>
</dbReference>
<evidence type="ECO:0000256" key="3">
    <source>
        <dbReference type="ARBA" id="ARBA00022692"/>
    </source>
</evidence>
<evidence type="ECO:0000256" key="11">
    <source>
        <dbReference type="SAM" id="Phobius"/>
    </source>
</evidence>
<feature type="transmembrane region" description="Helical" evidence="11">
    <location>
        <begin position="1319"/>
        <end position="1338"/>
    </location>
</feature>
<feature type="transmembrane region" description="Helical" evidence="11">
    <location>
        <begin position="1769"/>
        <end position="1794"/>
    </location>
</feature>
<feature type="transmembrane region" description="Helical" evidence="11">
    <location>
        <begin position="978"/>
        <end position="999"/>
    </location>
</feature>
<comment type="subcellular location">
    <subcellularLocation>
        <location evidence="1">Membrane</location>
        <topology evidence="1">Multi-pass membrane protein</topology>
    </subcellularLocation>
</comment>
<dbReference type="PROSITE" id="PS50267">
    <property type="entry name" value="NA_NEUROTRAN_SYMP_3"/>
    <property type="match status" value="3"/>
</dbReference>
<dbReference type="PROSITE" id="PS00754">
    <property type="entry name" value="NA_NEUROTRAN_SYMP_2"/>
    <property type="match status" value="2"/>
</dbReference>
<feature type="region of interest" description="Disordered" evidence="10">
    <location>
        <begin position="1"/>
        <end position="82"/>
    </location>
</feature>
<keyword evidence="13" id="KW-1185">Reference proteome</keyword>
<name>A0A315UW61_GAMAF</name>
<reference evidence="12 13" key="1">
    <citation type="journal article" date="2018" name="G3 (Bethesda)">
        <title>A High-Quality Reference Genome for the Invasive Mosquitofish Gambusia affinis Using a Chicago Library.</title>
        <authorList>
            <person name="Hoffberg S.L."/>
            <person name="Troendle N.J."/>
            <person name="Glenn T.C."/>
            <person name="Mahmud O."/>
            <person name="Louha S."/>
            <person name="Chalopin D."/>
            <person name="Bennetzen J.L."/>
            <person name="Mauricio R."/>
        </authorList>
    </citation>
    <scope>NUCLEOTIDE SEQUENCE [LARGE SCALE GENOMIC DNA]</scope>
    <source>
        <strain evidence="12">NE01/NJP1002.9</strain>
        <tissue evidence="12">Muscle</tissue>
    </source>
</reference>
<keyword evidence="4 9" id="KW-0769">Symport</keyword>
<comment type="similarity">
    <text evidence="9">Belongs to the sodium:neurotransmitter symporter (SNF) (TC 2.A.22) family.</text>
</comment>
<proteinExistence type="inferred from homology"/>
<feature type="transmembrane region" description="Helical" evidence="11">
    <location>
        <begin position="458"/>
        <end position="479"/>
    </location>
</feature>
<evidence type="ECO:0000256" key="8">
    <source>
        <dbReference type="PIRSR" id="PIRSR600175-1"/>
    </source>
</evidence>
<feature type="compositionally biased region" description="Basic and acidic residues" evidence="10">
    <location>
        <begin position="35"/>
        <end position="49"/>
    </location>
</feature>
<feature type="binding site" evidence="8">
    <location>
        <position position="1101"/>
    </location>
    <ligand>
        <name>Na(+)</name>
        <dbReference type="ChEBI" id="CHEBI:29101"/>
        <label>1</label>
    </ligand>
</feature>
<feature type="transmembrane region" description="Helical" evidence="11">
    <location>
        <begin position="1473"/>
        <end position="1492"/>
    </location>
</feature>
<dbReference type="InterPro" id="IPR000175">
    <property type="entry name" value="Na/ntran_symport"/>
</dbReference>
<keyword evidence="8" id="KW-0915">Sodium</keyword>
<feature type="transmembrane region" description="Helical" evidence="11">
    <location>
        <begin position="314"/>
        <end position="335"/>
    </location>
</feature>
<protein>
    <recommendedName>
        <fullName evidence="9">Transporter</fullName>
    </recommendedName>
</protein>
<feature type="transmembrane region" description="Helical" evidence="11">
    <location>
        <begin position="1089"/>
        <end position="1110"/>
    </location>
</feature>
<feature type="transmembrane region" description="Helical" evidence="11">
    <location>
        <begin position="347"/>
        <end position="368"/>
    </location>
</feature>
<feature type="transmembrane region" description="Helical" evidence="11">
    <location>
        <begin position="949"/>
        <end position="966"/>
    </location>
</feature>
<feature type="transmembrane region" description="Helical" evidence="11">
    <location>
        <begin position="867"/>
        <end position="890"/>
    </location>
</feature>
<dbReference type="InterPro" id="IPR002438">
    <property type="entry name" value="Neutral_aa_SLC6"/>
</dbReference>
<evidence type="ECO:0000256" key="1">
    <source>
        <dbReference type="ARBA" id="ARBA00004141"/>
    </source>
</evidence>
<comment type="caution">
    <text evidence="12">The sequence shown here is derived from an EMBL/GenBank/DDBJ whole genome shotgun (WGS) entry which is preliminary data.</text>
</comment>
<keyword evidence="3 9" id="KW-0812">Transmembrane</keyword>
<feature type="transmembrane region" description="Helical" evidence="11">
    <location>
        <begin position="162"/>
        <end position="184"/>
    </location>
</feature>
<feature type="transmembrane region" description="Helical" evidence="11">
    <location>
        <begin position="1344"/>
        <end position="1368"/>
    </location>
</feature>
<dbReference type="InterPro" id="IPR037272">
    <property type="entry name" value="SNS_sf"/>
</dbReference>
<feature type="transmembrane region" description="Helical" evidence="11">
    <location>
        <begin position="1504"/>
        <end position="1527"/>
    </location>
</feature>
<dbReference type="PANTHER" id="PTHR11616:SF109">
    <property type="entry name" value="INACTIVE SODIUM-DEPENDENT NEUTRAL AMINO ACID TRANSPORTER B(0)AT3"/>
    <property type="match status" value="1"/>
</dbReference>
<dbReference type="GO" id="GO:0046872">
    <property type="term" value="F:metal ion binding"/>
    <property type="evidence" value="ECO:0007669"/>
    <property type="project" value="UniProtKB-KW"/>
</dbReference>
<feature type="transmembrane region" description="Helical" evidence="11">
    <location>
        <begin position="1206"/>
        <end position="1225"/>
    </location>
</feature>
<evidence type="ECO:0000256" key="9">
    <source>
        <dbReference type="RuleBase" id="RU003732"/>
    </source>
</evidence>
<gene>
    <name evidence="12" type="ORF">CCH79_00008515</name>
</gene>
<feature type="transmembrane region" description="Helical" evidence="11">
    <location>
        <begin position="1131"/>
        <end position="1156"/>
    </location>
</feature>
<keyword evidence="7" id="KW-0325">Glycoprotein</keyword>
<feature type="transmembrane region" description="Helical" evidence="11">
    <location>
        <begin position="1840"/>
        <end position="1864"/>
    </location>
</feature>
<sequence>MNFQLQSGSTFTLDNKSTGGFAHVPSLTASLNEHLPQRDEITRKLRASEGTEDSEGESQQPSPERRLFLRKKEKKKKDTAAGRFTKGDTMKLKLKLPNPGLDDRIPSHGDLERMEKDEAGDRPQWDNKAQYLLTCVGFCVGLGNVWRFPYLCQSHGGGIASMLVSFLVGVYYNTIMAWIMWYLFNSFQDPLPWSQCPLNANRTGYVEECARSTTVDYFWYRETLNTSTAIDESGGLQWWMVLALIAAWTVLYVCCIRGIETTGKAVYITSTLPYLVLTIFLIRGLTLKGSTEGIKYLFTPDVKELMNPSTWLDAGAQVFYSFSLAFGGLISFSSYNSVHNNCEQDAVLISIINGCTSVYSATVIYSIIGFRATQKYDECFGDNILKLMNAFNYPENNITQSNYNEILTYLNHTSPDVIEGLSLQTCNLQTFLSQGVEGTGLAFIVFTEAIIEMPFSPLWSVLFFIMLFCLGLSTMFGSIEGVIAPLLDLKVLPRSWPKEAISGLTCFVSLALGLIFALRSGNYWLALFDNFAGSIPLLVIGFFEMISVVYIYGMDRFNKDLEFMIGHKPNIFWQATWRVISPLIMIVILIFYFVTQVTKELTYLVWDQEAENFPTLAERSYPQWVYVMIFILAGIPSLAIPFFALYKLIQRKFCKKDYSDSTVDTISAKIQMNDKMKLVIPNPGLELRILDYDDLERMEKEDAEGRPQWDNKAQYILTCVGFCIGLGNVWRFPYLCQSHGGGAFLIPYLILLVLEGMPLLLLEFAIGQRLRKGSVGVWRTISPYLTGIGIASMLVSFLVALYYNTLIAWILWYLLNSFQQPLPWAQCPLNENGTEFISECQRSSTVDYFFYRETLNSSASISESEGIQWPMVVCLLAAWTIVAICCIRGISTSGKAVYVTAILPYIVLAIFLIRGATLKGAVSGIKFLFTPDAEELIKPTTWLDAGAQVFYAFGLAWGGLISFSSYNPVHNNCVQDAVILSVVTGLTSVYAALVTYSIIGFRATEKYDTCISENIVRLLNTFDLPEDNITSSNYDVAFNHLNSSYPDVVLGLNLQTCDMQKLLSEGVEGTGLAFIVFTEAITKMPGSPVWSVLFFVMLLCLGLSTLFGNIEGVVVPLKDLQIFPKKWPHEALTGLTCVVSFIICLLFTQNSGLYWVSFFDNFAGSVPLLTIGLFEMIAVVYIYGVDRFNKDIEFMVGRKPSIFWQVTWRVVSPLIVLVILIFYLVTQVQQKLTYLVWDPNSDAFPALSSVEYPSWINAAIFLVAGVPSLAAPAYAVIFLPAGLPSLAVPAYALCRLVYVTMGEAKNSATEERPKWDNKVQYLLTCIGFAVGIGNVWRFPYLCQIYGGGAFLIPYLIALVFEGLPLLYLELAIGQRLRMSSIGVWNNISPLLGGVGIASMVVSFLIAMFYNTILAWVLWYFFNSFQNPLPWSQCPLNDNQTAYSLECEKSTSVNYFWYRETLNITADINVSGSLQWWMVICLATAWSIIYICFIKGIDSMGKAVYVTATFPYLVLTIFLIRALTLPGATDGLRYLFTPDWEILKSPQVWLDAATQIFFSLSVAFGGLIAFSSYNAERNDCERDALVVGITNSATSLYGSIPIFSILGFKARTGFNTCLEENILTLTNHFDIAERNMTLENYDQWFDYLNLTHPGEISSLPLRVCDLQEFLDQVLVFSALLLFNHATHYDPLCCSLSCKRLNIIFSASGTGLAFIVFTEAVLEMPGSQVWAVLFFVMLFSLGLSSMFGNIEGVLTPLKELKLVPKWISHEVLTAIVCLVSFSVGLIFTLGSGNYWVEVFNSYVGSVPLLIIAFFEIVGVAYIHGMKTFSEDIYFMTGRRPNIYWKACWMVISPLMLLVVFVAYVALQATAYPTYPAWNPDYEKFPQTEPKEYPKWVFGIIVLLIVVPVLSIPVVAVYNLICCGVKRSSADFSPNPYNNEAFEIETQERKKQSI</sequence>
<dbReference type="PRINTS" id="PR00176">
    <property type="entry name" value="NANEUSMPORT"/>
</dbReference>
<evidence type="ECO:0000256" key="4">
    <source>
        <dbReference type="ARBA" id="ARBA00022847"/>
    </source>
</evidence>
<feature type="transmembrane region" description="Helical" evidence="11">
    <location>
        <begin position="500"/>
        <end position="519"/>
    </location>
</feature>
<feature type="transmembrane region" description="Helical" evidence="11">
    <location>
        <begin position="531"/>
        <end position="554"/>
    </location>
</feature>
<dbReference type="GO" id="GO:0015293">
    <property type="term" value="F:symporter activity"/>
    <property type="evidence" value="ECO:0007669"/>
    <property type="project" value="UniProtKB-KW"/>
</dbReference>
<evidence type="ECO:0000313" key="13">
    <source>
        <dbReference type="Proteomes" id="UP000250572"/>
    </source>
</evidence>
<dbReference type="PROSITE" id="PS00610">
    <property type="entry name" value="NA_NEUROTRAN_SYMP_1"/>
    <property type="match status" value="2"/>
</dbReference>
<evidence type="ECO:0000256" key="5">
    <source>
        <dbReference type="ARBA" id="ARBA00022989"/>
    </source>
</evidence>
<feature type="transmembrane region" description="Helical" evidence="11">
    <location>
        <begin position="902"/>
        <end position="929"/>
    </location>
</feature>
<keyword evidence="6 11" id="KW-0472">Membrane</keyword>
<evidence type="ECO:0000313" key="12">
    <source>
        <dbReference type="EMBL" id="PWA15357.1"/>
    </source>
</evidence>
<feature type="transmembrane region" description="Helical" evidence="11">
    <location>
        <begin position="131"/>
        <end position="150"/>
    </location>
</feature>
<evidence type="ECO:0000256" key="10">
    <source>
        <dbReference type="SAM" id="MobiDB-lite"/>
    </source>
</evidence>
<dbReference type="PANTHER" id="PTHR11616">
    <property type="entry name" value="SODIUM/CHLORIDE DEPENDENT TRANSPORTER"/>
    <property type="match status" value="1"/>
</dbReference>
<feature type="transmembrane region" description="Helical" evidence="11">
    <location>
        <begin position="1162"/>
        <end position="1185"/>
    </location>
</feature>
<keyword evidence="5 11" id="KW-1133">Transmembrane helix</keyword>
<dbReference type="STRING" id="33528.ENSGAFP00000027485"/>
<feature type="transmembrane region" description="Helical" evidence="11">
    <location>
        <begin position="1800"/>
        <end position="1820"/>
    </location>
</feature>
<dbReference type="GO" id="GO:0005886">
    <property type="term" value="C:plasma membrane"/>
    <property type="evidence" value="ECO:0007669"/>
    <property type="project" value="InterPro"/>
</dbReference>
<feature type="transmembrane region" description="Helical" evidence="11">
    <location>
        <begin position="1699"/>
        <end position="1720"/>
    </location>
</feature>
<feature type="transmembrane region" description="Helical" evidence="11">
    <location>
        <begin position="575"/>
        <end position="594"/>
    </location>
</feature>
<feature type="transmembrane region" description="Helical" evidence="11">
    <location>
        <begin position="266"/>
        <end position="286"/>
    </location>
</feature>
<feature type="binding site" evidence="8">
    <location>
        <position position="728"/>
    </location>
    <ligand>
        <name>Na(+)</name>
        <dbReference type="ChEBI" id="CHEBI:29101"/>
        <label>1</label>
    </ligand>
</feature>
<dbReference type="GO" id="GO:0006865">
    <property type="term" value="P:amino acid transport"/>
    <property type="evidence" value="ECO:0007669"/>
    <property type="project" value="TreeGrafter"/>
</dbReference>
<accession>A0A315UW61</accession>
<feature type="transmembrane region" description="Helical" evidence="11">
    <location>
        <begin position="787"/>
        <end position="815"/>
    </location>
</feature>
<feature type="transmembrane region" description="Helical" evidence="11">
    <location>
        <begin position="1893"/>
        <end position="1918"/>
    </location>
</feature>
<dbReference type="EMBL" id="NHOQ01002708">
    <property type="protein sequence ID" value="PWA15357.1"/>
    <property type="molecule type" value="Genomic_DNA"/>
</dbReference>
<feature type="transmembrane region" description="Helical" evidence="11">
    <location>
        <begin position="236"/>
        <end position="254"/>
    </location>
</feature>
<keyword evidence="2 9" id="KW-0813">Transport</keyword>